<feature type="binding site" evidence="8">
    <location>
        <begin position="10"/>
        <end position="18"/>
    </location>
    <ligand>
        <name>ATP</name>
        <dbReference type="ChEBI" id="CHEBI:30616"/>
    </ligand>
</feature>
<evidence type="ECO:0000256" key="7">
    <source>
        <dbReference type="ARBA" id="ARBA00048478"/>
    </source>
</evidence>
<evidence type="ECO:0000256" key="2">
    <source>
        <dbReference type="ARBA" id="ARBA00022679"/>
    </source>
</evidence>
<dbReference type="GO" id="GO:0005829">
    <property type="term" value="C:cytosol"/>
    <property type="evidence" value="ECO:0007669"/>
    <property type="project" value="TreeGrafter"/>
</dbReference>
<dbReference type="InterPro" id="IPR003136">
    <property type="entry name" value="Cytidylate_kin"/>
</dbReference>
<evidence type="ECO:0000313" key="10">
    <source>
        <dbReference type="EMBL" id="MBC8361269.1"/>
    </source>
</evidence>
<evidence type="ECO:0000256" key="5">
    <source>
        <dbReference type="ARBA" id="ARBA00022840"/>
    </source>
</evidence>
<dbReference type="EC" id="2.7.4.25" evidence="8"/>
<dbReference type="GO" id="GO:0005524">
    <property type="term" value="F:ATP binding"/>
    <property type="evidence" value="ECO:0007669"/>
    <property type="project" value="UniProtKB-UniRule"/>
</dbReference>
<sequence length="234" mass="25673">MKRLLITIDGPAGAGKTTVSRMLADRLGYKYIDTGALYRGVALQAISAGLKPDDDAGLEKLCSTLKMTFVPGKQGLRLLSNDADITDSIRTPEITMVASAVSARAVVRRYLLDVQREMGREKAVVFEGRDMGTVVFPDADVKFYLDASLKTRALRRYKELAAGAFQMLDEVESSMKQRDENDSTRDLAPLKPAKDAIIIDSTDLPVKAVVERMLAYIEPCKRTHFPSASGPGRD</sequence>
<comment type="catalytic activity">
    <reaction evidence="6 8">
        <text>dCMP + ATP = dCDP + ADP</text>
        <dbReference type="Rhea" id="RHEA:25094"/>
        <dbReference type="ChEBI" id="CHEBI:30616"/>
        <dbReference type="ChEBI" id="CHEBI:57566"/>
        <dbReference type="ChEBI" id="CHEBI:58593"/>
        <dbReference type="ChEBI" id="CHEBI:456216"/>
        <dbReference type="EC" id="2.7.4.25"/>
    </reaction>
</comment>
<comment type="caution">
    <text evidence="10">The sequence shown here is derived from an EMBL/GenBank/DDBJ whole genome shotgun (WGS) entry which is preliminary data.</text>
</comment>
<dbReference type="PANTHER" id="PTHR21299">
    <property type="entry name" value="CYTIDYLATE KINASE/PANTOATE-BETA-ALANINE LIGASE"/>
    <property type="match status" value="1"/>
</dbReference>
<evidence type="ECO:0000256" key="6">
    <source>
        <dbReference type="ARBA" id="ARBA00047615"/>
    </source>
</evidence>
<dbReference type="NCBIfam" id="TIGR00017">
    <property type="entry name" value="cmk"/>
    <property type="match status" value="1"/>
</dbReference>
<dbReference type="CDD" id="cd02020">
    <property type="entry name" value="CMPK"/>
    <property type="match status" value="1"/>
</dbReference>
<dbReference type="Proteomes" id="UP000603434">
    <property type="component" value="Unassembled WGS sequence"/>
</dbReference>
<dbReference type="InterPro" id="IPR011994">
    <property type="entry name" value="Cytidylate_kinase_dom"/>
</dbReference>
<dbReference type="EMBL" id="JACNJH010000128">
    <property type="protein sequence ID" value="MBC8361269.1"/>
    <property type="molecule type" value="Genomic_DNA"/>
</dbReference>
<dbReference type="InterPro" id="IPR027417">
    <property type="entry name" value="P-loop_NTPase"/>
</dbReference>
<dbReference type="GO" id="GO:0036431">
    <property type="term" value="F:dCMP kinase activity"/>
    <property type="evidence" value="ECO:0007669"/>
    <property type="project" value="InterPro"/>
</dbReference>
<keyword evidence="5 8" id="KW-0067">ATP-binding</keyword>
<name>A0A8J6TLI7_9BACT</name>
<comment type="catalytic activity">
    <reaction evidence="7 8">
        <text>CMP + ATP = CDP + ADP</text>
        <dbReference type="Rhea" id="RHEA:11600"/>
        <dbReference type="ChEBI" id="CHEBI:30616"/>
        <dbReference type="ChEBI" id="CHEBI:58069"/>
        <dbReference type="ChEBI" id="CHEBI:60377"/>
        <dbReference type="ChEBI" id="CHEBI:456216"/>
        <dbReference type="EC" id="2.7.4.25"/>
    </reaction>
</comment>
<evidence type="ECO:0000259" key="9">
    <source>
        <dbReference type="Pfam" id="PF02224"/>
    </source>
</evidence>
<dbReference type="Pfam" id="PF02224">
    <property type="entry name" value="Cytidylate_kin"/>
    <property type="match status" value="1"/>
</dbReference>
<reference evidence="10 11" key="1">
    <citation type="submission" date="2020-08" db="EMBL/GenBank/DDBJ databases">
        <title>Bridging the membrane lipid divide: bacteria of the FCB group superphylum have the potential to synthesize archaeal ether lipids.</title>
        <authorList>
            <person name="Villanueva L."/>
            <person name="Von Meijenfeldt F.A.B."/>
            <person name="Westbye A.B."/>
            <person name="Yadav S."/>
            <person name="Hopmans E.C."/>
            <person name="Dutilh B.E."/>
            <person name="Sinninghe Damste J.S."/>
        </authorList>
    </citation>
    <scope>NUCLEOTIDE SEQUENCE [LARGE SCALE GENOMIC DNA]</scope>
    <source>
        <strain evidence="10">NIOZ-UU30</strain>
    </source>
</reference>
<keyword evidence="4 8" id="KW-0418">Kinase</keyword>
<keyword evidence="3 8" id="KW-0547">Nucleotide-binding</keyword>
<evidence type="ECO:0000313" key="11">
    <source>
        <dbReference type="Proteomes" id="UP000603434"/>
    </source>
</evidence>
<proteinExistence type="inferred from homology"/>
<comment type="similarity">
    <text evidence="1 8">Belongs to the cytidylate kinase family. Type 1 subfamily.</text>
</comment>
<comment type="subcellular location">
    <subcellularLocation>
        <location evidence="8">Cytoplasm</location>
    </subcellularLocation>
</comment>
<feature type="domain" description="Cytidylate kinase" evidence="9">
    <location>
        <begin position="6"/>
        <end position="218"/>
    </location>
</feature>
<evidence type="ECO:0000256" key="1">
    <source>
        <dbReference type="ARBA" id="ARBA00009427"/>
    </source>
</evidence>
<dbReference type="AlphaFoldDB" id="A0A8J6TLI7"/>
<keyword evidence="2 8" id="KW-0808">Transferase</keyword>
<gene>
    <name evidence="8" type="primary">cmk</name>
    <name evidence="10" type="ORF">H8E23_07720</name>
</gene>
<dbReference type="Gene3D" id="3.40.50.300">
    <property type="entry name" value="P-loop containing nucleotide triphosphate hydrolases"/>
    <property type="match status" value="1"/>
</dbReference>
<dbReference type="PANTHER" id="PTHR21299:SF2">
    <property type="entry name" value="CYTIDYLATE KINASE"/>
    <property type="match status" value="1"/>
</dbReference>
<evidence type="ECO:0000256" key="8">
    <source>
        <dbReference type="HAMAP-Rule" id="MF_00238"/>
    </source>
</evidence>
<accession>A0A8J6TLI7</accession>
<evidence type="ECO:0000256" key="3">
    <source>
        <dbReference type="ARBA" id="ARBA00022741"/>
    </source>
</evidence>
<dbReference type="HAMAP" id="MF_00238">
    <property type="entry name" value="Cytidyl_kinase_type1"/>
    <property type="match status" value="1"/>
</dbReference>
<dbReference type="GO" id="GO:0006220">
    <property type="term" value="P:pyrimidine nucleotide metabolic process"/>
    <property type="evidence" value="ECO:0007669"/>
    <property type="project" value="UniProtKB-UniRule"/>
</dbReference>
<keyword evidence="8" id="KW-0963">Cytoplasm</keyword>
<evidence type="ECO:0000256" key="4">
    <source>
        <dbReference type="ARBA" id="ARBA00022777"/>
    </source>
</evidence>
<dbReference type="GO" id="GO:0015949">
    <property type="term" value="P:nucleobase-containing small molecule interconversion"/>
    <property type="evidence" value="ECO:0007669"/>
    <property type="project" value="TreeGrafter"/>
</dbReference>
<dbReference type="SUPFAM" id="SSF52540">
    <property type="entry name" value="P-loop containing nucleoside triphosphate hydrolases"/>
    <property type="match status" value="1"/>
</dbReference>
<protein>
    <recommendedName>
        <fullName evidence="8">Cytidylate kinase</fullName>
        <shortName evidence="8">CK</shortName>
        <ecNumber evidence="8">2.7.4.25</ecNumber>
    </recommendedName>
    <alternativeName>
        <fullName evidence="8">Cytidine monophosphate kinase</fullName>
        <shortName evidence="8">CMP kinase</shortName>
    </alternativeName>
</protein>
<organism evidence="10 11">
    <name type="scientific">Candidatus Desulfatibia profunda</name>
    <dbReference type="NCBI Taxonomy" id="2841695"/>
    <lineage>
        <taxon>Bacteria</taxon>
        <taxon>Pseudomonadati</taxon>
        <taxon>Thermodesulfobacteriota</taxon>
        <taxon>Desulfobacteria</taxon>
        <taxon>Desulfobacterales</taxon>
        <taxon>Desulfobacterales incertae sedis</taxon>
        <taxon>Candidatus Desulfatibia</taxon>
    </lineage>
</organism>